<sequence length="62" mass="6822">MGKRHGGLVNAGKVKGMVPKIDNGQEHNKKPRGRALKKLKFNKRFVNNVNKSPNSQGGVDKL</sequence>
<feature type="region of interest" description="Disordered" evidence="3">
    <location>
        <begin position="1"/>
        <end position="39"/>
    </location>
</feature>
<dbReference type="GO" id="GO:0003735">
    <property type="term" value="F:structural constituent of ribosome"/>
    <property type="evidence" value="ECO:0007669"/>
    <property type="project" value="InterPro"/>
</dbReference>
<gene>
    <name evidence="4" type="ORF">Hyperionvirus2_15</name>
</gene>
<reference evidence="4" key="1">
    <citation type="submission" date="2018-10" db="EMBL/GenBank/DDBJ databases">
        <title>Hidden diversity of soil giant viruses.</title>
        <authorList>
            <person name="Schulz F."/>
            <person name="Alteio L."/>
            <person name="Goudeau D."/>
            <person name="Ryan E.M."/>
            <person name="Malmstrom R.R."/>
            <person name="Blanchard J."/>
            <person name="Woyke T."/>
        </authorList>
    </citation>
    <scope>NUCLEOTIDE SEQUENCE</scope>
    <source>
        <strain evidence="4">HYV1</strain>
    </source>
</reference>
<evidence type="ECO:0000256" key="1">
    <source>
        <dbReference type="ARBA" id="ARBA00022980"/>
    </source>
</evidence>
<dbReference type="EMBL" id="MK072384">
    <property type="protein sequence ID" value="AYV82647.1"/>
    <property type="molecule type" value="Genomic_DNA"/>
</dbReference>
<dbReference type="Pfam" id="PF04758">
    <property type="entry name" value="Ribosomal_S30"/>
    <property type="match status" value="1"/>
</dbReference>
<dbReference type="PANTHER" id="PTHR12650">
    <property type="entry name" value="40S RIBOSOMAL PROTEIN S30/UBIQUITIN-LIKE PROTEIN FUBI"/>
    <property type="match status" value="1"/>
</dbReference>
<evidence type="ECO:0000256" key="3">
    <source>
        <dbReference type="SAM" id="MobiDB-lite"/>
    </source>
</evidence>
<evidence type="ECO:0000256" key="2">
    <source>
        <dbReference type="ARBA" id="ARBA00023274"/>
    </source>
</evidence>
<evidence type="ECO:0000313" key="4">
    <source>
        <dbReference type="EMBL" id="AYV82647.1"/>
    </source>
</evidence>
<organism evidence="4">
    <name type="scientific">Hyperionvirus sp</name>
    <dbReference type="NCBI Taxonomy" id="2487770"/>
    <lineage>
        <taxon>Viruses</taxon>
        <taxon>Varidnaviria</taxon>
        <taxon>Bamfordvirae</taxon>
        <taxon>Nucleocytoviricota</taxon>
        <taxon>Megaviricetes</taxon>
        <taxon>Imitervirales</taxon>
        <taxon>Mimiviridae</taxon>
        <taxon>Klosneuvirinae</taxon>
    </lineage>
</organism>
<proteinExistence type="predicted"/>
<keyword evidence="2" id="KW-0687">Ribonucleoprotein</keyword>
<accession>A0A3G5A5Z0</accession>
<name>A0A3G5A5Z0_9VIRU</name>
<keyword evidence="1" id="KW-0689">Ribosomal protein</keyword>
<dbReference type="InterPro" id="IPR006846">
    <property type="entry name" value="Ribosomal_eS30"/>
</dbReference>
<feature type="compositionally biased region" description="Basic residues" evidence="3">
    <location>
        <begin position="29"/>
        <end position="39"/>
    </location>
</feature>
<evidence type="ECO:0008006" key="5">
    <source>
        <dbReference type="Google" id="ProtNLM"/>
    </source>
</evidence>
<dbReference type="GO" id="GO:1990904">
    <property type="term" value="C:ribonucleoprotein complex"/>
    <property type="evidence" value="ECO:0007669"/>
    <property type="project" value="UniProtKB-KW"/>
</dbReference>
<dbReference type="PANTHER" id="PTHR12650:SF15">
    <property type="entry name" value="RIBOSOMAL PROTEIN S30, ISOFORM A"/>
    <property type="match status" value="1"/>
</dbReference>
<protein>
    <recommendedName>
        <fullName evidence="5">40S ribosomal protein S30</fullName>
    </recommendedName>
</protein>